<dbReference type="AlphaFoldDB" id="A0A8S3UVS4"/>
<evidence type="ECO:0000256" key="3">
    <source>
        <dbReference type="PROSITE-ProRule" id="PRU00023"/>
    </source>
</evidence>
<feature type="repeat" description="ANK" evidence="3">
    <location>
        <begin position="464"/>
        <end position="496"/>
    </location>
</feature>
<keyword evidence="6" id="KW-1185">Reference proteome</keyword>
<reference evidence="5" key="1">
    <citation type="submission" date="2021-03" db="EMBL/GenBank/DDBJ databases">
        <authorList>
            <person name="Bekaert M."/>
        </authorList>
    </citation>
    <scope>NUCLEOTIDE SEQUENCE</scope>
</reference>
<dbReference type="PROSITE" id="PS50088">
    <property type="entry name" value="ANK_REPEAT"/>
    <property type="match status" value="3"/>
</dbReference>
<accession>A0A8S3UVS4</accession>
<dbReference type="PANTHER" id="PTHR24198:SF165">
    <property type="entry name" value="ANKYRIN REPEAT-CONTAINING PROTEIN-RELATED"/>
    <property type="match status" value="1"/>
</dbReference>
<dbReference type="SUPFAM" id="SSF48403">
    <property type="entry name" value="Ankyrin repeat"/>
    <property type="match status" value="1"/>
</dbReference>
<dbReference type="PANTHER" id="PTHR24198">
    <property type="entry name" value="ANKYRIN REPEAT AND PROTEIN KINASE DOMAIN-CONTAINING PROTEIN"/>
    <property type="match status" value="1"/>
</dbReference>
<keyword evidence="2 3" id="KW-0040">ANK repeat</keyword>
<comment type="caution">
    <text evidence="5">The sequence shown here is derived from an EMBL/GenBank/DDBJ whole genome shotgun (WGS) entry which is preliminary data.</text>
</comment>
<dbReference type="Gene3D" id="1.25.40.20">
    <property type="entry name" value="Ankyrin repeat-containing domain"/>
    <property type="match status" value="1"/>
</dbReference>
<dbReference type="OrthoDB" id="6781668at2759"/>
<feature type="repeat" description="ANK" evidence="3">
    <location>
        <begin position="398"/>
        <end position="430"/>
    </location>
</feature>
<evidence type="ECO:0000259" key="4">
    <source>
        <dbReference type="Pfam" id="PF18738"/>
    </source>
</evidence>
<sequence length="547" mass="62799">MDVLFPATGVPSSNNFDITLMMCVLKNLKQVPPQSLKMHVMPPSSDISEGADLVRLRLHRNTIGHIAGNTINTQIFTTMWTDLTQAVVRLGGSKYQQKCDEIRNMIFDTTIISNIQQEVQAFKHMLLDELSDMNQRVSDIEHQIDNQTTSDIHKVMIEQWEYDDRTFVHTNAIKHIMSLIENKQCILIKGNPGEYKDIETNYKAKAYQVFVCDDICGEYTIDRREVNRWSSQLTRDFLTTIFRRGKSKLLLSVKNLVFQESLFSELNYLKFALIDMSDEVSVTFDQKCTIAKQLLSMDDEAEGYVIDYGRQLNILHNIEFAPLTLTVENDDCNENIQLFYTDPIETYSKELNALNNAEDKSKLCALFFLIVHNVYYGLVQIVKYLLKISSEQLKDSQDKFPPLIAACERGHTSIVNLLIDYRPDMNQMDSFGRRPLIVAVQNDHPDVVAMLIDKGADINLGDTNGKTPFLWACILHRKKVAKLLMEHGADVNQASNDESTPLFWCSVMGFQSLLSFCMNKEQKDHFQFQIQMGKHHLWLHVISGNKK</sequence>
<dbReference type="Pfam" id="PF12796">
    <property type="entry name" value="Ank_2"/>
    <property type="match status" value="1"/>
</dbReference>
<protein>
    <recommendedName>
        <fullName evidence="4">DZIP3-like HEPN domain-containing protein</fullName>
    </recommendedName>
</protein>
<evidence type="ECO:0000313" key="6">
    <source>
        <dbReference type="Proteomes" id="UP000683360"/>
    </source>
</evidence>
<proteinExistence type="predicted"/>
<evidence type="ECO:0000313" key="5">
    <source>
        <dbReference type="EMBL" id="CAG2249647.1"/>
    </source>
</evidence>
<organism evidence="5 6">
    <name type="scientific">Mytilus edulis</name>
    <name type="common">Blue mussel</name>
    <dbReference type="NCBI Taxonomy" id="6550"/>
    <lineage>
        <taxon>Eukaryota</taxon>
        <taxon>Metazoa</taxon>
        <taxon>Spiralia</taxon>
        <taxon>Lophotrochozoa</taxon>
        <taxon>Mollusca</taxon>
        <taxon>Bivalvia</taxon>
        <taxon>Autobranchia</taxon>
        <taxon>Pteriomorphia</taxon>
        <taxon>Mytilida</taxon>
        <taxon>Mytiloidea</taxon>
        <taxon>Mytilidae</taxon>
        <taxon>Mytilinae</taxon>
        <taxon>Mytilus</taxon>
    </lineage>
</organism>
<dbReference type="InterPro" id="IPR041249">
    <property type="entry name" value="HEPN_DZIP3"/>
</dbReference>
<dbReference type="Proteomes" id="UP000683360">
    <property type="component" value="Unassembled WGS sequence"/>
</dbReference>
<dbReference type="EMBL" id="CAJPWZ010002975">
    <property type="protein sequence ID" value="CAG2249647.1"/>
    <property type="molecule type" value="Genomic_DNA"/>
</dbReference>
<evidence type="ECO:0000256" key="2">
    <source>
        <dbReference type="ARBA" id="ARBA00023043"/>
    </source>
</evidence>
<dbReference type="Pfam" id="PF00023">
    <property type="entry name" value="Ank"/>
    <property type="match status" value="1"/>
</dbReference>
<evidence type="ECO:0000256" key="1">
    <source>
        <dbReference type="ARBA" id="ARBA00022737"/>
    </source>
</evidence>
<feature type="domain" description="DZIP3-like HEPN" evidence="4">
    <location>
        <begin position="2"/>
        <end position="110"/>
    </location>
</feature>
<dbReference type="InterPro" id="IPR002110">
    <property type="entry name" value="Ankyrin_rpt"/>
</dbReference>
<keyword evidence="1" id="KW-0677">Repeat</keyword>
<dbReference type="Pfam" id="PF18738">
    <property type="entry name" value="HEPN_DZIP3"/>
    <property type="match status" value="1"/>
</dbReference>
<dbReference type="SMART" id="SM00248">
    <property type="entry name" value="ANK"/>
    <property type="match status" value="4"/>
</dbReference>
<gene>
    <name evidence="5" type="ORF">MEDL_61407</name>
</gene>
<dbReference type="InterPro" id="IPR036770">
    <property type="entry name" value="Ankyrin_rpt-contain_sf"/>
</dbReference>
<dbReference type="PROSITE" id="PS50297">
    <property type="entry name" value="ANK_REP_REGION"/>
    <property type="match status" value="2"/>
</dbReference>
<name>A0A8S3UVS4_MYTED</name>
<feature type="repeat" description="ANK" evidence="3">
    <location>
        <begin position="431"/>
        <end position="463"/>
    </location>
</feature>